<gene>
    <name evidence="4" type="ORF">ABVK25_011341</name>
</gene>
<evidence type="ECO:0000313" key="5">
    <source>
        <dbReference type="Proteomes" id="UP001590951"/>
    </source>
</evidence>
<feature type="domain" description="3-hydroxyisobutyrate dehydrogenase-like NAD-binding" evidence="3">
    <location>
        <begin position="42"/>
        <end position="119"/>
    </location>
</feature>
<accession>A0ABR4ASN8</accession>
<evidence type="ECO:0000259" key="3">
    <source>
        <dbReference type="Pfam" id="PF14833"/>
    </source>
</evidence>
<keyword evidence="1" id="KW-0560">Oxidoreductase</keyword>
<dbReference type="SUPFAM" id="SSF48179">
    <property type="entry name" value="6-phosphogluconate dehydrogenase C-terminal domain-like"/>
    <property type="match status" value="1"/>
</dbReference>
<organism evidence="4 5">
    <name type="scientific">Lepraria finkii</name>
    <dbReference type="NCBI Taxonomy" id="1340010"/>
    <lineage>
        <taxon>Eukaryota</taxon>
        <taxon>Fungi</taxon>
        <taxon>Dikarya</taxon>
        <taxon>Ascomycota</taxon>
        <taxon>Pezizomycotina</taxon>
        <taxon>Lecanoromycetes</taxon>
        <taxon>OSLEUM clade</taxon>
        <taxon>Lecanoromycetidae</taxon>
        <taxon>Lecanorales</taxon>
        <taxon>Lecanorineae</taxon>
        <taxon>Stereocaulaceae</taxon>
        <taxon>Lepraria</taxon>
    </lineage>
</organism>
<keyword evidence="5" id="KW-1185">Reference proteome</keyword>
<dbReference type="InterPro" id="IPR029154">
    <property type="entry name" value="HIBADH-like_NADP-bd"/>
</dbReference>
<reference evidence="4 5" key="1">
    <citation type="submission" date="2024-09" db="EMBL/GenBank/DDBJ databases">
        <title>Rethinking Asexuality: The Enigmatic Case of Functional Sexual Genes in Lepraria (Stereocaulaceae).</title>
        <authorList>
            <person name="Doellman M."/>
            <person name="Sun Y."/>
            <person name="Barcenas-Pena A."/>
            <person name="Lumbsch H.T."/>
            <person name="Grewe F."/>
        </authorList>
    </citation>
    <scope>NUCLEOTIDE SEQUENCE [LARGE SCALE GENOMIC DNA]</scope>
    <source>
        <strain evidence="4 5">Grewe 0041</strain>
    </source>
</reference>
<comment type="caution">
    <text evidence="4">The sequence shown here is derived from an EMBL/GenBank/DDBJ whole genome shotgun (WGS) entry which is preliminary data.</text>
</comment>
<dbReference type="InterPro" id="IPR013328">
    <property type="entry name" value="6PGD_dom2"/>
</dbReference>
<dbReference type="Gene3D" id="1.10.1040.10">
    <property type="entry name" value="N-(1-d-carboxylethyl)-l-norvaline Dehydrogenase, domain 2"/>
    <property type="match status" value="1"/>
</dbReference>
<keyword evidence="2" id="KW-0520">NAD</keyword>
<sequence length="120" mass="13016">MGAKVGVLSFMVGSPNRLYPQVLKIYKMMGKELSIFRYGDLGACLKTKVLNNYIFSLTAFATAETINIGIKNGLEQIKLNEILNVSSGQNFNSCINKPVPGLTPNNAASHGFRGGFSIEL</sequence>
<protein>
    <recommendedName>
        <fullName evidence="3">3-hydroxyisobutyrate dehydrogenase-like NAD-binding domain-containing protein</fullName>
    </recommendedName>
</protein>
<dbReference type="EMBL" id="JBHFEH010000094">
    <property type="protein sequence ID" value="KAL2047791.1"/>
    <property type="molecule type" value="Genomic_DNA"/>
</dbReference>
<name>A0ABR4ASN8_9LECA</name>
<evidence type="ECO:0000256" key="2">
    <source>
        <dbReference type="ARBA" id="ARBA00023027"/>
    </source>
</evidence>
<dbReference type="PANTHER" id="PTHR22981">
    <property type="entry name" value="3-HYDROXYISOBUTYRATE DEHYDROGENASE-RELATED"/>
    <property type="match status" value="1"/>
</dbReference>
<evidence type="ECO:0000313" key="4">
    <source>
        <dbReference type="EMBL" id="KAL2047791.1"/>
    </source>
</evidence>
<dbReference type="Pfam" id="PF14833">
    <property type="entry name" value="NAD_binding_11"/>
    <property type="match status" value="1"/>
</dbReference>
<dbReference type="PANTHER" id="PTHR22981:SF7">
    <property type="entry name" value="3-HYDROXYISOBUTYRATE DEHYDROGENASE, MITOCHONDRIAL"/>
    <property type="match status" value="1"/>
</dbReference>
<proteinExistence type="predicted"/>
<dbReference type="Proteomes" id="UP001590951">
    <property type="component" value="Unassembled WGS sequence"/>
</dbReference>
<evidence type="ECO:0000256" key="1">
    <source>
        <dbReference type="ARBA" id="ARBA00023002"/>
    </source>
</evidence>
<dbReference type="InterPro" id="IPR008927">
    <property type="entry name" value="6-PGluconate_DH-like_C_sf"/>
</dbReference>